<evidence type="ECO:0000313" key="3">
    <source>
        <dbReference type="Proteomes" id="UP000199215"/>
    </source>
</evidence>
<name>A0A1H6J0V7_9EURY</name>
<accession>A0A1H6J0V7</accession>
<protein>
    <submittedName>
        <fullName evidence="2">DNA polymerase family B, exonuclease domain</fullName>
    </submittedName>
</protein>
<keyword evidence="2" id="KW-0269">Exonuclease</keyword>
<sequence length="223" mass="24961">MISLSVLYTMENSIFHQTLGPDEIATRYASIDIECNSLDPTSGRTVAIGIGLKDTVAGEQSIDVLTLGGALGDEGTMIRRAFERINEFDPNALVTYNGEAFDLDYLSKRIESLQFRQQPELYCAKNHVDLFVPRKRLADEAGVKWPSLEEVLDTHGLTVQPTMWEGEELSNSIFGERLASKYIAAVSEDRKEEIDELENVIHQYVVGDIESNIALYEIDAGRR</sequence>
<dbReference type="InterPro" id="IPR012337">
    <property type="entry name" value="RNaseH-like_sf"/>
</dbReference>
<evidence type="ECO:0000313" key="2">
    <source>
        <dbReference type="EMBL" id="SEH52494.1"/>
    </source>
</evidence>
<proteinExistence type="predicted"/>
<organism evidence="2 3">
    <name type="scientific">Halopenitus malekzadehii</name>
    <dbReference type="NCBI Taxonomy" id="1267564"/>
    <lineage>
        <taxon>Archaea</taxon>
        <taxon>Methanobacteriati</taxon>
        <taxon>Methanobacteriota</taxon>
        <taxon>Stenosarchaea group</taxon>
        <taxon>Halobacteria</taxon>
        <taxon>Halobacteriales</taxon>
        <taxon>Haloferacaceae</taxon>
        <taxon>Halopenitus</taxon>
    </lineage>
</organism>
<dbReference type="STRING" id="1267564.SAMN05192561_104144"/>
<keyword evidence="2" id="KW-0378">Hydrolase</keyword>
<dbReference type="InterPro" id="IPR006133">
    <property type="entry name" value="DNA-dir_DNA_pol_B_exonuc"/>
</dbReference>
<dbReference type="AlphaFoldDB" id="A0A1H6J0V7"/>
<dbReference type="InterPro" id="IPR036397">
    <property type="entry name" value="RNaseH_sf"/>
</dbReference>
<keyword evidence="2" id="KW-0540">Nuclease</keyword>
<dbReference type="SUPFAM" id="SSF53098">
    <property type="entry name" value="Ribonuclease H-like"/>
    <property type="match status" value="1"/>
</dbReference>
<dbReference type="GO" id="GO:0004527">
    <property type="term" value="F:exonuclease activity"/>
    <property type="evidence" value="ECO:0007669"/>
    <property type="project" value="UniProtKB-KW"/>
</dbReference>
<feature type="domain" description="DNA-directed DNA polymerase family B exonuclease" evidence="1">
    <location>
        <begin position="73"/>
        <end position="114"/>
    </location>
</feature>
<dbReference type="Gene3D" id="3.30.420.10">
    <property type="entry name" value="Ribonuclease H-like superfamily/Ribonuclease H"/>
    <property type="match status" value="1"/>
</dbReference>
<dbReference type="Pfam" id="PF03104">
    <property type="entry name" value="DNA_pol_B_exo1"/>
    <property type="match status" value="1"/>
</dbReference>
<dbReference type="Proteomes" id="UP000199215">
    <property type="component" value="Unassembled WGS sequence"/>
</dbReference>
<dbReference type="EMBL" id="FNWU01000004">
    <property type="protein sequence ID" value="SEH52494.1"/>
    <property type="molecule type" value="Genomic_DNA"/>
</dbReference>
<dbReference type="GO" id="GO:0003676">
    <property type="term" value="F:nucleic acid binding"/>
    <property type="evidence" value="ECO:0007669"/>
    <property type="project" value="InterPro"/>
</dbReference>
<evidence type="ECO:0000259" key="1">
    <source>
        <dbReference type="Pfam" id="PF03104"/>
    </source>
</evidence>
<reference evidence="2 3" key="1">
    <citation type="submission" date="2016-10" db="EMBL/GenBank/DDBJ databases">
        <authorList>
            <person name="de Groot N.N."/>
        </authorList>
    </citation>
    <scope>NUCLEOTIDE SEQUENCE [LARGE SCALE GENOMIC DNA]</scope>
    <source>
        <strain evidence="2 3">IBRC-M10418</strain>
    </source>
</reference>
<keyword evidence="3" id="KW-1185">Reference proteome</keyword>
<gene>
    <name evidence="2" type="ORF">SAMN05192561_104144</name>
</gene>